<comment type="cofactor">
    <cofactor evidence="1">
        <name>Zn(2+)</name>
        <dbReference type="ChEBI" id="CHEBI:29105"/>
    </cofactor>
</comment>
<evidence type="ECO:0000259" key="5">
    <source>
        <dbReference type="Pfam" id="PF24827"/>
    </source>
</evidence>
<evidence type="ECO:0000256" key="1">
    <source>
        <dbReference type="ARBA" id="ARBA00001947"/>
    </source>
</evidence>
<dbReference type="Pfam" id="PF24827">
    <property type="entry name" value="AstE_AspA_cat"/>
    <property type="match status" value="1"/>
</dbReference>
<dbReference type="GO" id="GO:0046872">
    <property type="term" value="F:metal ion binding"/>
    <property type="evidence" value="ECO:0007669"/>
    <property type="project" value="UniProtKB-KW"/>
</dbReference>
<dbReference type="Gene3D" id="3.40.630.10">
    <property type="entry name" value="Zn peptidases"/>
    <property type="match status" value="1"/>
</dbReference>
<dbReference type="Proteomes" id="UP000186914">
    <property type="component" value="Unassembled WGS sequence"/>
</dbReference>
<proteinExistence type="predicted"/>
<dbReference type="InterPro" id="IPR055438">
    <property type="entry name" value="AstE_AspA_cat"/>
</dbReference>
<dbReference type="AlphaFoldDB" id="A0A1N6X9Q4"/>
<keyword evidence="3" id="KW-0378">Hydrolase</keyword>
<evidence type="ECO:0000256" key="2">
    <source>
        <dbReference type="ARBA" id="ARBA00022723"/>
    </source>
</evidence>
<dbReference type="OrthoDB" id="170089at2157"/>
<keyword evidence="4" id="KW-0862">Zinc</keyword>
<name>A0A1N6X9Q4_9EURY</name>
<dbReference type="GO" id="GO:0016788">
    <property type="term" value="F:hydrolase activity, acting on ester bonds"/>
    <property type="evidence" value="ECO:0007669"/>
    <property type="project" value="InterPro"/>
</dbReference>
<protein>
    <submittedName>
        <fullName evidence="6">Succinylglutamate desuccinylase / Aspartoacylase family protein</fullName>
    </submittedName>
</protein>
<evidence type="ECO:0000256" key="4">
    <source>
        <dbReference type="ARBA" id="ARBA00022833"/>
    </source>
</evidence>
<evidence type="ECO:0000313" key="6">
    <source>
        <dbReference type="EMBL" id="SIQ99078.1"/>
    </source>
</evidence>
<accession>A0A1N6X9Q4</accession>
<dbReference type="SUPFAM" id="SSF53187">
    <property type="entry name" value="Zn-dependent exopeptidases"/>
    <property type="match status" value="1"/>
</dbReference>
<evidence type="ECO:0000313" key="7">
    <source>
        <dbReference type="Proteomes" id="UP000186914"/>
    </source>
</evidence>
<evidence type="ECO:0000256" key="3">
    <source>
        <dbReference type="ARBA" id="ARBA00022801"/>
    </source>
</evidence>
<keyword evidence="7" id="KW-1185">Reference proteome</keyword>
<keyword evidence="2" id="KW-0479">Metal-binding</keyword>
<reference evidence="7" key="1">
    <citation type="submission" date="2017-01" db="EMBL/GenBank/DDBJ databases">
        <authorList>
            <person name="Varghese N."/>
            <person name="Submissions S."/>
        </authorList>
    </citation>
    <scope>NUCLEOTIDE SEQUENCE [LARGE SCALE GENOMIC DNA]</scope>
    <source>
        <strain evidence="7">CGMCC 1.7737</strain>
    </source>
</reference>
<organism evidence="6 7">
    <name type="scientific">Haladaptatus litoreus</name>
    <dbReference type="NCBI Taxonomy" id="553468"/>
    <lineage>
        <taxon>Archaea</taxon>
        <taxon>Methanobacteriati</taxon>
        <taxon>Methanobacteriota</taxon>
        <taxon>Stenosarchaea group</taxon>
        <taxon>Halobacteria</taxon>
        <taxon>Halobacteriales</taxon>
        <taxon>Haladaptataceae</taxon>
        <taxon>Haladaptatus</taxon>
    </lineage>
</organism>
<sequence length="260" mass="28165">MRRRAFLTKVGALSIAGASISVVGGGRAAQTAAEPAYTILSETEHATDVFVREEGNGPTALVVGGMHGDEESGYRAATDIAEWQISGGTLVVLPKANQVAIQANSREGENGDLNRQFPPGKEPETELARAIWDVVSRHDPDVVLDLHRSVGIYGYHESSVGQVIWPTDAGKASEYAKQTAEYLNESVVPWSMPLHAFRRGGEITGSSPMLVHKIAGDLSKPGYIFETTEFFIDPGTRVRWTKKAAEALLSRHGIERRKGQ</sequence>
<dbReference type="EMBL" id="FTNO01000001">
    <property type="protein sequence ID" value="SIQ99078.1"/>
    <property type="molecule type" value="Genomic_DNA"/>
</dbReference>
<feature type="domain" description="Succinylglutamate desuccinylase/Aspartoacylase catalytic" evidence="5">
    <location>
        <begin position="56"/>
        <end position="149"/>
    </location>
</feature>
<gene>
    <name evidence="6" type="ORF">SAMN05421858_1048</name>
</gene>
<dbReference type="RefSeq" id="WP_076428580.1">
    <property type="nucleotide sequence ID" value="NZ_FTNO01000001.1"/>
</dbReference>